<accession>A0ABR3SE48</accession>
<evidence type="ECO:0000256" key="1">
    <source>
        <dbReference type="SAM" id="Phobius"/>
    </source>
</evidence>
<reference evidence="2 3" key="1">
    <citation type="submission" date="2024-02" db="EMBL/GenBank/DDBJ databases">
        <title>De novo assembly and annotation of 12 fungi associated with fruit tree decline syndrome in Ontario, Canada.</title>
        <authorList>
            <person name="Sulman M."/>
            <person name="Ellouze W."/>
            <person name="Ilyukhin E."/>
        </authorList>
    </citation>
    <scope>NUCLEOTIDE SEQUENCE [LARGE SCALE GENOMIC DNA]</scope>
    <source>
        <strain evidence="2 3">M1-105</strain>
    </source>
</reference>
<dbReference type="InterPro" id="IPR036259">
    <property type="entry name" value="MFS_trans_sf"/>
</dbReference>
<keyword evidence="1" id="KW-0812">Transmembrane</keyword>
<dbReference type="Proteomes" id="UP001521116">
    <property type="component" value="Unassembled WGS sequence"/>
</dbReference>
<protein>
    <recommendedName>
        <fullName evidence="4">Major facilitator superfamily (MFS) profile domain-containing protein</fullName>
    </recommendedName>
</protein>
<dbReference type="SUPFAM" id="SSF103473">
    <property type="entry name" value="MFS general substrate transporter"/>
    <property type="match status" value="1"/>
</dbReference>
<sequence>MGRAGPLVEWSAFAELPYLLYCVRAYARDILNFSDRDSFNLILIINGVGVPGRLVPALIADRFFGPVNVFIPVILLAGICLFSWAAVTSSAGMISFVVFYGFFGAGTQSLLQAALASLNTDVKKSGVRIGMGFSVVGLASLTGSPIGGALLEQKDGQYLYAQMFAGGTMVLGSIVLVAARISKTGFVLRERM</sequence>
<feature type="transmembrane region" description="Helical" evidence="1">
    <location>
        <begin position="159"/>
        <end position="182"/>
    </location>
</feature>
<evidence type="ECO:0008006" key="4">
    <source>
        <dbReference type="Google" id="ProtNLM"/>
    </source>
</evidence>
<feature type="transmembrane region" description="Helical" evidence="1">
    <location>
        <begin position="67"/>
        <end position="87"/>
    </location>
</feature>
<keyword evidence="1" id="KW-0472">Membrane</keyword>
<name>A0ABR3SE48_9PEZI</name>
<dbReference type="PANTHER" id="PTHR11360">
    <property type="entry name" value="MONOCARBOXYLATE TRANSPORTER"/>
    <property type="match status" value="1"/>
</dbReference>
<feature type="transmembrane region" description="Helical" evidence="1">
    <location>
        <begin position="127"/>
        <end position="147"/>
    </location>
</feature>
<proteinExistence type="predicted"/>
<keyword evidence="1" id="KW-1133">Transmembrane helix</keyword>
<evidence type="ECO:0000313" key="2">
    <source>
        <dbReference type="EMBL" id="KAL1618415.1"/>
    </source>
</evidence>
<dbReference type="InterPro" id="IPR050327">
    <property type="entry name" value="Proton-linked_MCT"/>
</dbReference>
<dbReference type="Gene3D" id="1.20.1250.20">
    <property type="entry name" value="MFS general substrate transporter like domains"/>
    <property type="match status" value="1"/>
</dbReference>
<dbReference type="PANTHER" id="PTHR11360:SF130">
    <property type="entry name" value="MAJOR FACILITATOR SUPERFAMILY (MFS) PROFILE DOMAIN-CONTAINING PROTEIN-RELATED"/>
    <property type="match status" value="1"/>
</dbReference>
<evidence type="ECO:0000313" key="3">
    <source>
        <dbReference type="Proteomes" id="UP001521116"/>
    </source>
</evidence>
<keyword evidence="3" id="KW-1185">Reference proteome</keyword>
<dbReference type="EMBL" id="JAJVDC020000208">
    <property type="protein sequence ID" value="KAL1618415.1"/>
    <property type="molecule type" value="Genomic_DNA"/>
</dbReference>
<comment type="caution">
    <text evidence="2">The sequence shown here is derived from an EMBL/GenBank/DDBJ whole genome shotgun (WGS) entry which is preliminary data.</text>
</comment>
<feature type="transmembrane region" description="Helical" evidence="1">
    <location>
        <begin position="39"/>
        <end position="60"/>
    </location>
</feature>
<feature type="transmembrane region" description="Helical" evidence="1">
    <location>
        <begin position="93"/>
        <end position="115"/>
    </location>
</feature>
<organism evidence="2 3">
    <name type="scientific">Neofusicoccum ribis</name>
    <dbReference type="NCBI Taxonomy" id="45134"/>
    <lineage>
        <taxon>Eukaryota</taxon>
        <taxon>Fungi</taxon>
        <taxon>Dikarya</taxon>
        <taxon>Ascomycota</taxon>
        <taxon>Pezizomycotina</taxon>
        <taxon>Dothideomycetes</taxon>
        <taxon>Dothideomycetes incertae sedis</taxon>
        <taxon>Botryosphaeriales</taxon>
        <taxon>Botryosphaeriaceae</taxon>
        <taxon>Neofusicoccum</taxon>
    </lineage>
</organism>
<gene>
    <name evidence="2" type="ORF">SLS56_010567</name>
</gene>